<feature type="domain" description="RNA-binding S4" evidence="4">
    <location>
        <begin position="10"/>
        <end position="69"/>
    </location>
</feature>
<dbReference type="GO" id="GO:0000455">
    <property type="term" value="P:enzyme-directed rRNA pseudouridine synthesis"/>
    <property type="evidence" value="ECO:0007669"/>
    <property type="project" value="UniProtKB-ARBA"/>
</dbReference>
<dbReference type="PANTHER" id="PTHR21600:SF83">
    <property type="entry name" value="PSEUDOURIDYLATE SYNTHASE RPUSD4, MITOCHONDRIAL"/>
    <property type="match status" value="1"/>
</dbReference>
<dbReference type="SUPFAM" id="SSF55174">
    <property type="entry name" value="Alpha-L RNA-binding motif"/>
    <property type="match status" value="1"/>
</dbReference>
<dbReference type="InterPro" id="IPR006145">
    <property type="entry name" value="PsdUridine_synth_RsuA/RluA"/>
</dbReference>
<evidence type="ECO:0000313" key="5">
    <source>
        <dbReference type="EMBL" id="AKC95740.1"/>
    </source>
</evidence>
<dbReference type="PATRIC" id="fig|1069640.6.peg.875"/>
<dbReference type="Gene3D" id="3.10.290.10">
    <property type="entry name" value="RNA-binding S4 domain"/>
    <property type="match status" value="1"/>
</dbReference>
<dbReference type="HOGENOM" id="CLU_016902_1_0_0"/>
<comment type="similarity">
    <text evidence="1">Belongs to the pseudouridine synthase RluA family.</text>
</comment>
<dbReference type="EMBL" id="CP011280">
    <property type="protein sequence ID" value="AKC95740.1"/>
    <property type="molecule type" value="Genomic_DNA"/>
</dbReference>
<dbReference type="InterPro" id="IPR002942">
    <property type="entry name" value="S4_RNA-bd"/>
</dbReference>
<dbReference type="InterPro" id="IPR036986">
    <property type="entry name" value="S4_RNA-bd_sf"/>
</dbReference>
<dbReference type="Gene3D" id="3.30.2350.10">
    <property type="entry name" value="Pseudouridine synthase"/>
    <property type="match status" value="1"/>
</dbReference>
<dbReference type="SMART" id="SM00363">
    <property type="entry name" value="S4"/>
    <property type="match status" value="1"/>
</dbReference>
<evidence type="ECO:0000259" key="4">
    <source>
        <dbReference type="SMART" id="SM00363"/>
    </source>
</evidence>
<dbReference type="PANTHER" id="PTHR21600">
    <property type="entry name" value="MITOCHONDRIAL RNA PSEUDOURIDINE SYNTHASE"/>
    <property type="match status" value="1"/>
</dbReference>
<accession>A0A0E3ZBU8</accession>
<dbReference type="InterPro" id="IPR050188">
    <property type="entry name" value="RluA_PseudoU_synthase"/>
</dbReference>
<name>A0A0E3ZBU8_9FUSO</name>
<dbReference type="Pfam" id="PF00849">
    <property type="entry name" value="PseudoU_synth_2"/>
    <property type="match status" value="1"/>
</dbReference>
<gene>
    <name evidence="5" type="ORF">VC03_04430</name>
</gene>
<dbReference type="KEGG" id="sns:VC03_04430"/>
<proteinExistence type="inferred from homology"/>
<dbReference type="RefSeq" id="WP_046328845.1">
    <property type="nucleotide sequence ID" value="NZ_CP011280.1"/>
</dbReference>
<reference evidence="5 6" key="1">
    <citation type="journal article" date="2012" name="BMC Genomics">
        <title>Genomic sequence analysis and characterization of Sneathia amnii sp. nov.</title>
        <authorList>
            <consortium name="Vaginal Microbiome Consortium (additional members)"/>
            <person name="Harwich M.D.Jr."/>
            <person name="Serrano M.G."/>
            <person name="Fettweis J.M."/>
            <person name="Alves J.M."/>
            <person name="Reimers M.A."/>
            <person name="Buck G.A."/>
            <person name="Jefferson K.K."/>
        </authorList>
    </citation>
    <scope>NUCLEOTIDE SEQUENCE [LARGE SCALE GENOMIC DNA]</scope>
    <source>
        <strain evidence="5 6">SN35</strain>
    </source>
</reference>
<dbReference type="InterPro" id="IPR020103">
    <property type="entry name" value="PsdUridine_synth_cat_dom_sf"/>
</dbReference>
<dbReference type="GO" id="GO:0120159">
    <property type="term" value="F:rRNA pseudouridine synthase activity"/>
    <property type="evidence" value="ECO:0007669"/>
    <property type="project" value="UniProtKB-ARBA"/>
</dbReference>
<dbReference type="OrthoDB" id="9807829at2"/>
<keyword evidence="6" id="KW-1185">Reference proteome</keyword>
<protein>
    <recommendedName>
        <fullName evidence="4">RNA-binding S4 domain-containing protein</fullName>
    </recommendedName>
</protein>
<dbReference type="CDD" id="cd02869">
    <property type="entry name" value="PseudoU_synth_RluA_like"/>
    <property type="match status" value="1"/>
</dbReference>
<dbReference type="AlphaFoldDB" id="A0A0E3ZBU8"/>
<dbReference type="GO" id="GO:0003723">
    <property type="term" value="F:RNA binding"/>
    <property type="evidence" value="ECO:0007669"/>
    <property type="project" value="UniProtKB-KW"/>
</dbReference>
<sequence length="262" mass="30435">MVIDKENENVRLDRFLKNTCKNNSLGDIFKAIRKGDVKVNNKKKKQDYRLQIGDDVCISNLDFKQEEKRANTKNMKWVVYEDENYLIINKPKDVAMHKGTGNERGLAEMYNISFANRIDKKTKGLVIGCKNKVSLRHITELIRKREVKKTYIAKTKNNGKYVLGDKFRVELKLKTFEDKVRVDENGLLSISEFEVIDVKKENITFSVNILTGRKHQIRVQLAHLGIPIIGDDKYGNYKKSDELELVCNSIAFDDYLFKIKKP</sequence>
<evidence type="ECO:0000256" key="1">
    <source>
        <dbReference type="ARBA" id="ARBA00010876"/>
    </source>
</evidence>
<dbReference type="Proteomes" id="UP000033103">
    <property type="component" value="Chromosome"/>
</dbReference>
<dbReference type="PROSITE" id="PS50889">
    <property type="entry name" value="S4"/>
    <property type="match status" value="1"/>
</dbReference>
<keyword evidence="2" id="KW-0413">Isomerase</keyword>
<dbReference type="Pfam" id="PF01479">
    <property type="entry name" value="S4"/>
    <property type="match status" value="1"/>
</dbReference>
<dbReference type="STRING" id="187101.VC03_04430"/>
<evidence type="ECO:0000313" key="6">
    <source>
        <dbReference type="Proteomes" id="UP000033103"/>
    </source>
</evidence>
<evidence type="ECO:0000256" key="2">
    <source>
        <dbReference type="ARBA" id="ARBA00023235"/>
    </source>
</evidence>
<keyword evidence="3" id="KW-0694">RNA-binding</keyword>
<dbReference type="SUPFAM" id="SSF55120">
    <property type="entry name" value="Pseudouridine synthase"/>
    <property type="match status" value="1"/>
</dbReference>
<evidence type="ECO:0000256" key="3">
    <source>
        <dbReference type="PROSITE-ProRule" id="PRU00182"/>
    </source>
</evidence>
<organism evidence="5 6">
    <name type="scientific">Sneathia vaginalis</name>
    <dbReference type="NCBI Taxonomy" id="187101"/>
    <lineage>
        <taxon>Bacteria</taxon>
        <taxon>Fusobacteriati</taxon>
        <taxon>Fusobacteriota</taxon>
        <taxon>Fusobacteriia</taxon>
        <taxon>Fusobacteriales</taxon>
        <taxon>Leptotrichiaceae</taxon>
        <taxon>Sneathia</taxon>
    </lineage>
</organism>